<comment type="caution">
    <text evidence="6">The sequence shown here is derived from an EMBL/GenBank/DDBJ whole genome shotgun (WGS) entry which is preliminary data.</text>
</comment>
<evidence type="ECO:0000256" key="1">
    <source>
        <dbReference type="ARBA" id="ARBA00009437"/>
    </source>
</evidence>
<dbReference type="EMBL" id="BMLS01000001">
    <property type="protein sequence ID" value="GGO64675.1"/>
    <property type="molecule type" value="Genomic_DNA"/>
</dbReference>
<dbReference type="RefSeq" id="WP_188689727.1">
    <property type="nucleotide sequence ID" value="NZ_BMLS01000001.1"/>
</dbReference>
<keyword evidence="3" id="KW-0238">DNA-binding</keyword>
<feature type="domain" description="HTH lysR-type" evidence="5">
    <location>
        <begin position="3"/>
        <end position="60"/>
    </location>
</feature>
<sequence length="302" mass="34127">MALSLEQLEAFMAAVETGSFSAAARKLGKAQSSVSGLISNLESDTGLPLFDRSTREPRLTRQGQALMEDIRSVLKSHNHLRYRVSNLTDKVELEIGIAYDNQLISDQQIKHLLRDFEQQFPSTSLVLFHAPQYSAYGFLDEHKVDIAIGLRHPDCAKRFGMTSVGQVQFAKVASTEHPLAAMVELNDQDLLEHRQLKFIDAQASGDNTRLGGDNAWYCNAPDTLLSMLRMGLGWADLPLPWVENELQSGRVVRLQSHHQAISFPHSLDLMWRREGEAGKCQQWLRSRLEAQLTPVYQQQRFQ</sequence>
<dbReference type="InterPro" id="IPR000847">
    <property type="entry name" value="LysR_HTH_N"/>
</dbReference>
<dbReference type="PROSITE" id="PS50931">
    <property type="entry name" value="HTH_LYSR"/>
    <property type="match status" value="1"/>
</dbReference>
<evidence type="ECO:0000256" key="3">
    <source>
        <dbReference type="ARBA" id="ARBA00023125"/>
    </source>
</evidence>
<dbReference type="Gene3D" id="1.10.10.10">
    <property type="entry name" value="Winged helix-like DNA-binding domain superfamily/Winged helix DNA-binding domain"/>
    <property type="match status" value="1"/>
</dbReference>
<reference evidence="6" key="1">
    <citation type="journal article" date="2014" name="Int. J. Syst. Evol. Microbiol.">
        <title>Complete genome sequence of Corynebacterium casei LMG S-19264T (=DSM 44701T), isolated from a smear-ripened cheese.</title>
        <authorList>
            <consortium name="US DOE Joint Genome Institute (JGI-PGF)"/>
            <person name="Walter F."/>
            <person name="Albersmeier A."/>
            <person name="Kalinowski J."/>
            <person name="Ruckert C."/>
        </authorList>
    </citation>
    <scope>NUCLEOTIDE SEQUENCE</scope>
    <source>
        <strain evidence="6">CGMCC 1.7086</strain>
    </source>
</reference>
<dbReference type="Pfam" id="PF03466">
    <property type="entry name" value="LysR_substrate"/>
    <property type="match status" value="1"/>
</dbReference>
<comment type="similarity">
    <text evidence="1">Belongs to the LysR transcriptional regulatory family.</text>
</comment>
<keyword evidence="4" id="KW-0804">Transcription</keyword>
<proteinExistence type="inferred from homology"/>
<dbReference type="CDD" id="cd05466">
    <property type="entry name" value="PBP2_LTTR_substrate"/>
    <property type="match status" value="1"/>
</dbReference>
<evidence type="ECO:0000259" key="5">
    <source>
        <dbReference type="PROSITE" id="PS50931"/>
    </source>
</evidence>
<dbReference type="GO" id="GO:0000976">
    <property type="term" value="F:transcription cis-regulatory region binding"/>
    <property type="evidence" value="ECO:0007669"/>
    <property type="project" value="TreeGrafter"/>
</dbReference>
<dbReference type="PRINTS" id="PR00039">
    <property type="entry name" value="HTHLYSR"/>
</dbReference>
<dbReference type="SUPFAM" id="SSF46785">
    <property type="entry name" value="Winged helix' DNA-binding domain"/>
    <property type="match status" value="1"/>
</dbReference>
<evidence type="ECO:0000313" key="6">
    <source>
        <dbReference type="EMBL" id="GGO64675.1"/>
    </source>
</evidence>
<dbReference type="PANTHER" id="PTHR30126">
    <property type="entry name" value="HTH-TYPE TRANSCRIPTIONAL REGULATOR"/>
    <property type="match status" value="1"/>
</dbReference>
<dbReference type="InterPro" id="IPR036390">
    <property type="entry name" value="WH_DNA-bd_sf"/>
</dbReference>
<accession>A0A918DGF3</accession>
<reference evidence="6" key="2">
    <citation type="submission" date="2020-09" db="EMBL/GenBank/DDBJ databases">
        <authorList>
            <person name="Sun Q."/>
            <person name="Zhou Y."/>
        </authorList>
    </citation>
    <scope>NUCLEOTIDE SEQUENCE</scope>
    <source>
        <strain evidence="6">CGMCC 1.7086</strain>
    </source>
</reference>
<evidence type="ECO:0000256" key="2">
    <source>
        <dbReference type="ARBA" id="ARBA00023015"/>
    </source>
</evidence>
<dbReference type="FunFam" id="1.10.10.10:FF:000001">
    <property type="entry name" value="LysR family transcriptional regulator"/>
    <property type="match status" value="1"/>
</dbReference>
<organism evidence="6 7">
    <name type="scientific">Bowmanella pacifica</name>
    <dbReference type="NCBI Taxonomy" id="502051"/>
    <lineage>
        <taxon>Bacteria</taxon>
        <taxon>Pseudomonadati</taxon>
        <taxon>Pseudomonadota</taxon>
        <taxon>Gammaproteobacteria</taxon>
        <taxon>Alteromonadales</taxon>
        <taxon>Alteromonadaceae</taxon>
        <taxon>Bowmanella</taxon>
    </lineage>
</organism>
<dbReference type="InterPro" id="IPR036388">
    <property type="entry name" value="WH-like_DNA-bd_sf"/>
</dbReference>
<keyword evidence="2" id="KW-0805">Transcription regulation</keyword>
<dbReference type="Pfam" id="PF00126">
    <property type="entry name" value="HTH_1"/>
    <property type="match status" value="1"/>
</dbReference>
<dbReference type="Proteomes" id="UP000606935">
    <property type="component" value="Unassembled WGS sequence"/>
</dbReference>
<dbReference type="SUPFAM" id="SSF53850">
    <property type="entry name" value="Periplasmic binding protein-like II"/>
    <property type="match status" value="1"/>
</dbReference>
<dbReference type="AlphaFoldDB" id="A0A918DGF3"/>
<dbReference type="GO" id="GO:0003700">
    <property type="term" value="F:DNA-binding transcription factor activity"/>
    <property type="evidence" value="ECO:0007669"/>
    <property type="project" value="InterPro"/>
</dbReference>
<gene>
    <name evidence="6" type="ORF">GCM10010982_04670</name>
</gene>
<protein>
    <submittedName>
        <fullName evidence="6">LysR family transcriptional regulator</fullName>
    </submittedName>
</protein>
<evidence type="ECO:0000313" key="7">
    <source>
        <dbReference type="Proteomes" id="UP000606935"/>
    </source>
</evidence>
<name>A0A918DGF3_9ALTE</name>
<dbReference type="PANTHER" id="PTHR30126:SF91">
    <property type="entry name" value="LYSR FAMILY TRANSCRIPTIONAL REGULATOR"/>
    <property type="match status" value="1"/>
</dbReference>
<dbReference type="Gene3D" id="3.40.190.290">
    <property type="match status" value="1"/>
</dbReference>
<dbReference type="InterPro" id="IPR005119">
    <property type="entry name" value="LysR_subst-bd"/>
</dbReference>
<evidence type="ECO:0000256" key="4">
    <source>
        <dbReference type="ARBA" id="ARBA00023163"/>
    </source>
</evidence>
<keyword evidence="7" id="KW-1185">Reference proteome</keyword>